<feature type="chain" id="PRO_5043351587" description="Pectinesterase inhibitor domain-containing protein" evidence="4">
    <location>
        <begin position="28"/>
        <end position="183"/>
    </location>
</feature>
<keyword evidence="2" id="KW-1015">Disulfide bond</keyword>
<dbReference type="NCBIfam" id="TIGR01614">
    <property type="entry name" value="PME_inhib"/>
    <property type="match status" value="1"/>
</dbReference>
<gene>
    <name evidence="6" type="ORF">M0R45_028596</name>
</gene>
<evidence type="ECO:0000256" key="1">
    <source>
        <dbReference type="ARBA" id="ARBA00022729"/>
    </source>
</evidence>
<evidence type="ECO:0000256" key="2">
    <source>
        <dbReference type="ARBA" id="ARBA00023157"/>
    </source>
</evidence>
<evidence type="ECO:0000259" key="5">
    <source>
        <dbReference type="SMART" id="SM00856"/>
    </source>
</evidence>
<keyword evidence="7" id="KW-1185">Reference proteome</keyword>
<dbReference type="InterPro" id="IPR035513">
    <property type="entry name" value="Invertase/methylesterase_inhib"/>
</dbReference>
<dbReference type="EMBL" id="JBEDUW010000006">
    <property type="protein sequence ID" value="KAK9920030.1"/>
    <property type="molecule type" value="Genomic_DNA"/>
</dbReference>
<dbReference type="GO" id="GO:0046910">
    <property type="term" value="F:pectinesterase inhibitor activity"/>
    <property type="evidence" value="ECO:0007669"/>
    <property type="project" value="InterPro"/>
</dbReference>
<organism evidence="6 7">
    <name type="scientific">Rubus argutus</name>
    <name type="common">Southern blackberry</name>
    <dbReference type="NCBI Taxonomy" id="59490"/>
    <lineage>
        <taxon>Eukaryota</taxon>
        <taxon>Viridiplantae</taxon>
        <taxon>Streptophyta</taxon>
        <taxon>Embryophyta</taxon>
        <taxon>Tracheophyta</taxon>
        <taxon>Spermatophyta</taxon>
        <taxon>Magnoliopsida</taxon>
        <taxon>eudicotyledons</taxon>
        <taxon>Gunneridae</taxon>
        <taxon>Pentapetalae</taxon>
        <taxon>rosids</taxon>
        <taxon>fabids</taxon>
        <taxon>Rosales</taxon>
        <taxon>Rosaceae</taxon>
        <taxon>Rosoideae</taxon>
        <taxon>Rosoideae incertae sedis</taxon>
        <taxon>Rubus</taxon>
    </lineage>
</organism>
<dbReference type="SUPFAM" id="SSF101148">
    <property type="entry name" value="Plant invertase/pectin methylesterase inhibitor"/>
    <property type="match status" value="1"/>
</dbReference>
<keyword evidence="1 4" id="KW-0732">Signal</keyword>
<dbReference type="PANTHER" id="PTHR36710:SF1">
    <property type="entry name" value="F14J9.2 PROTEIN"/>
    <property type="match status" value="1"/>
</dbReference>
<protein>
    <recommendedName>
        <fullName evidence="5">Pectinesterase inhibitor domain-containing protein</fullName>
    </recommendedName>
</protein>
<dbReference type="InterPro" id="IPR034086">
    <property type="entry name" value="PMEI_plant"/>
</dbReference>
<dbReference type="Pfam" id="PF04043">
    <property type="entry name" value="PMEI"/>
    <property type="match status" value="1"/>
</dbReference>
<comment type="caution">
    <text evidence="6">The sequence shown here is derived from an EMBL/GenBank/DDBJ whole genome shotgun (WGS) entry which is preliminary data.</text>
</comment>
<dbReference type="AlphaFoldDB" id="A0AAW1W552"/>
<dbReference type="CDD" id="cd15797">
    <property type="entry name" value="PMEI"/>
    <property type="match status" value="1"/>
</dbReference>
<dbReference type="SMART" id="SM00856">
    <property type="entry name" value="PMEI"/>
    <property type="match status" value="1"/>
</dbReference>
<comment type="similarity">
    <text evidence="3">Belongs to the PMEI family.</text>
</comment>
<evidence type="ECO:0000256" key="4">
    <source>
        <dbReference type="SAM" id="SignalP"/>
    </source>
</evidence>
<dbReference type="Gene3D" id="1.20.140.40">
    <property type="entry name" value="Invertase/pectin methylesterase inhibitor family protein"/>
    <property type="match status" value="1"/>
</dbReference>
<name>A0AAW1W552_RUBAR</name>
<feature type="domain" description="Pectinesterase inhibitor" evidence="5">
    <location>
        <begin position="29"/>
        <end position="174"/>
    </location>
</feature>
<dbReference type="Proteomes" id="UP001457282">
    <property type="component" value="Unassembled WGS sequence"/>
</dbReference>
<dbReference type="InterPro" id="IPR006501">
    <property type="entry name" value="Pectinesterase_inhib_dom"/>
</dbReference>
<dbReference type="InterPro" id="IPR052421">
    <property type="entry name" value="PCW_Enzyme_Inhibitor"/>
</dbReference>
<reference evidence="6 7" key="1">
    <citation type="journal article" date="2023" name="G3 (Bethesda)">
        <title>A chromosome-length genome assembly and annotation of blackberry (Rubus argutus, cv. 'Hillquist').</title>
        <authorList>
            <person name="Bruna T."/>
            <person name="Aryal R."/>
            <person name="Dudchenko O."/>
            <person name="Sargent D.J."/>
            <person name="Mead D."/>
            <person name="Buti M."/>
            <person name="Cavallini A."/>
            <person name="Hytonen T."/>
            <person name="Andres J."/>
            <person name="Pham M."/>
            <person name="Weisz D."/>
            <person name="Mascagni F."/>
            <person name="Usai G."/>
            <person name="Natali L."/>
            <person name="Bassil N."/>
            <person name="Fernandez G.E."/>
            <person name="Lomsadze A."/>
            <person name="Armour M."/>
            <person name="Olukolu B."/>
            <person name="Poorten T."/>
            <person name="Britton C."/>
            <person name="Davik J."/>
            <person name="Ashrafi H."/>
            <person name="Aiden E.L."/>
            <person name="Borodovsky M."/>
            <person name="Worthington M."/>
        </authorList>
    </citation>
    <scope>NUCLEOTIDE SEQUENCE [LARGE SCALE GENOMIC DNA]</scope>
    <source>
        <strain evidence="6">PI 553951</strain>
    </source>
</reference>
<feature type="signal peptide" evidence="4">
    <location>
        <begin position="1"/>
        <end position="27"/>
    </location>
</feature>
<evidence type="ECO:0000256" key="3">
    <source>
        <dbReference type="ARBA" id="ARBA00038471"/>
    </source>
</evidence>
<proteinExistence type="inferred from homology"/>
<evidence type="ECO:0000313" key="6">
    <source>
        <dbReference type="EMBL" id="KAK9920030.1"/>
    </source>
</evidence>
<sequence length="183" mass="20485">MARANKSVLVPFLVFVFLMINTQPSMSQSTQQLIEKICRSTEDYGFCRKTFDQNLKSPDADIIAITQITIERATDNATKTHDFIRQTLDTTKDPALKKALTECENAYRVIQGSFASAAVSFFQKDYPSVQKNEQPTPRLEASCEATLHAPPNNLDLLDDRNRQMRILIAMAVTSALQLLGVKA</sequence>
<evidence type="ECO:0000313" key="7">
    <source>
        <dbReference type="Proteomes" id="UP001457282"/>
    </source>
</evidence>
<dbReference type="PANTHER" id="PTHR36710">
    <property type="entry name" value="PECTINESTERASE INHIBITOR-LIKE"/>
    <property type="match status" value="1"/>
</dbReference>
<accession>A0AAW1W552</accession>